<evidence type="ECO:0000259" key="5">
    <source>
        <dbReference type="PROSITE" id="PS51063"/>
    </source>
</evidence>
<keyword evidence="7" id="KW-1185">Reference proteome</keyword>
<proteinExistence type="predicted"/>
<evidence type="ECO:0000256" key="2">
    <source>
        <dbReference type="ARBA" id="ARBA00023125"/>
    </source>
</evidence>
<keyword evidence="2" id="KW-0238">DNA-binding</keyword>
<dbReference type="Pfam" id="PF00027">
    <property type="entry name" value="cNMP_binding"/>
    <property type="match status" value="1"/>
</dbReference>
<evidence type="ECO:0000256" key="1">
    <source>
        <dbReference type="ARBA" id="ARBA00023015"/>
    </source>
</evidence>
<dbReference type="RefSeq" id="WP_114789616.1">
    <property type="nucleotide sequence ID" value="NZ_CP139960.1"/>
</dbReference>
<gene>
    <name evidence="6" type="ORF">U0035_08765</name>
</gene>
<reference evidence="6 7" key="1">
    <citation type="submission" date="2023-12" db="EMBL/GenBank/DDBJ databases">
        <title>Genome sequencing and assembly of bacterial species from a model synthetic community.</title>
        <authorList>
            <person name="Hogle S.L."/>
        </authorList>
    </citation>
    <scope>NUCLEOTIDE SEQUENCE [LARGE SCALE GENOMIC DNA]</scope>
    <source>
        <strain evidence="6 7">HAMBI_3031</strain>
    </source>
</reference>
<keyword evidence="3" id="KW-0804">Transcription</keyword>
<dbReference type="InterPro" id="IPR018490">
    <property type="entry name" value="cNMP-bd_dom_sf"/>
</dbReference>
<dbReference type="SMART" id="SM00419">
    <property type="entry name" value="HTH_CRP"/>
    <property type="match status" value="1"/>
</dbReference>
<dbReference type="Proteomes" id="UP001325680">
    <property type="component" value="Chromosome"/>
</dbReference>
<dbReference type="Gene3D" id="2.60.120.10">
    <property type="entry name" value="Jelly Rolls"/>
    <property type="match status" value="1"/>
</dbReference>
<dbReference type="PRINTS" id="PR00034">
    <property type="entry name" value="HTHCRP"/>
</dbReference>
<accession>A0ABZ0WBY1</accession>
<feature type="domain" description="HTH crp-type" evidence="5">
    <location>
        <begin position="131"/>
        <end position="196"/>
    </location>
</feature>
<dbReference type="PROSITE" id="PS50042">
    <property type="entry name" value="CNMP_BINDING_3"/>
    <property type="match status" value="1"/>
</dbReference>
<dbReference type="InterPro" id="IPR012318">
    <property type="entry name" value="HTH_CRP"/>
</dbReference>
<dbReference type="PROSITE" id="PS51063">
    <property type="entry name" value="HTH_CRP_2"/>
    <property type="match status" value="1"/>
</dbReference>
<evidence type="ECO:0000313" key="7">
    <source>
        <dbReference type="Proteomes" id="UP001325680"/>
    </source>
</evidence>
<sequence length="196" mass="22600">MHIDYDILITYGGVARKFEKGSYLFHEDAMPYYFYQVVSGSIKLFSTNSEGKDLTQGIFTDGHSFGEPPLLLGKAYPSTAQACTDSVVIKLRKEHFLSILHDYPDLNQKLIYTFAGRIYKKATAVQTWVQQTPEEKISHFLKTNKCVDAYGTMQQVPYTRQQIADFTGLRVETVIRTLMKMKTKRMVKIVDHKLYY</sequence>
<feature type="domain" description="Cyclic nucleotide-binding" evidence="4">
    <location>
        <begin position="16"/>
        <end position="117"/>
    </location>
</feature>
<keyword evidence="1" id="KW-0805">Transcription regulation</keyword>
<dbReference type="InterPro" id="IPR014710">
    <property type="entry name" value="RmlC-like_jellyroll"/>
</dbReference>
<evidence type="ECO:0000259" key="4">
    <source>
        <dbReference type="PROSITE" id="PS50042"/>
    </source>
</evidence>
<dbReference type="PANTHER" id="PTHR24567">
    <property type="entry name" value="CRP FAMILY TRANSCRIPTIONAL REGULATORY PROTEIN"/>
    <property type="match status" value="1"/>
</dbReference>
<dbReference type="SUPFAM" id="SSF51206">
    <property type="entry name" value="cAMP-binding domain-like"/>
    <property type="match status" value="1"/>
</dbReference>
<organism evidence="6 7">
    <name type="scientific">Niabella yanshanensis</name>
    <dbReference type="NCBI Taxonomy" id="577386"/>
    <lineage>
        <taxon>Bacteria</taxon>
        <taxon>Pseudomonadati</taxon>
        <taxon>Bacteroidota</taxon>
        <taxon>Chitinophagia</taxon>
        <taxon>Chitinophagales</taxon>
        <taxon>Chitinophagaceae</taxon>
        <taxon>Niabella</taxon>
    </lineage>
</organism>
<dbReference type="PANTHER" id="PTHR24567:SF28">
    <property type="entry name" value="LISTERIOLYSIN REGULATORY PROTEIN"/>
    <property type="match status" value="1"/>
</dbReference>
<evidence type="ECO:0000256" key="3">
    <source>
        <dbReference type="ARBA" id="ARBA00023163"/>
    </source>
</evidence>
<dbReference type="EMBL" id="CP139960">
    <property type="protein sequence ID" value="WQD40234.1"/>
    <property type="molecule type" value="Genomic_DNA"/>
</dbReference>
<dbReference type="InterPro" id="IPR050397">
    <property type="entry name" value="Env_Response_Regulators"/>
</dbReference>
<evidence type="ECO:0000313" key="6">
    <source>
        <dbReference type="EMBL" id="WQD40234.1"/>
    </source>
</evidence>
<dbReference type="SMART" id="SM00100">
    <property type="entry name" value="cNMP"/>
    <property type="match status" value="1"/>
</dbReference>
<dbReference type="CDD" id="cd00038">
    <property type="entry name" value="CAP_ED"/>
    <property type="match status" value="1"/>
</dbReference>
<dbReference type="InterPro" id="IPR000595">
    <property type="entry name" value="cNMP-bd_dom"/>
</dbReference>
<dbReference type="SUPFAM" id="SSF46785">
    <property type="entry name" value="Winged helix' DNA-binding domain"/>
    <property type="match status" value="1"/>
</dbReference>
<name>A0ABZ0WBY1_9BACT</name>
<dbReference type="InterPro" id="IPR036390">
    <property type="entry name" value="WH_DNA-bd_sf"/>
</dbReference>
<dbReference type="Pfam" id="PF13545">
    <property type="entry name" value="HTH_Crp_2"/>
    <property type="match status" value="1"/>
</dbReference>
<protein>
    <submittedName>
        <fullName evidence="6">Crp/Fnr family transcriptional regulator</fullName>
    </submittedName>
</protein>